<accession>A0A4V4HAT5</accession>
<feature type="region of interest" description="Disordered" evidence="1">
    <location>
        <begin position="293"/>
        <end position="353"/>
    </location>
</feature>
<evidence type="ECO:0000256" key="1">
    <source>
        <dbReference type="SAM" id="MobiDB-lite"/>
    </source>
</evidence>
<feature type="compositionally biased region" description="Polar residues" evidence="1">
    <location>
        <begin position="1"/>
        <end position="15"/>
    </location>
</feature>
<feature type="region of interest" description="Disordered" evidence="1">
    <location>
        <begin position="169"/>
        <end position="194"/>
    </location>
</feature>
<dbReference type="EMBL" id="ML180764">
    <property type="protein sequence ID" value="THU76675.1"/>
    <property type="molecule type" value="Genomic_DNA"/>
</dbReference>
<feature type="compositionally biased region" description="Polar residues" evidence="1">
    <location>
        <begin position="88"/>
        <end position="97"/>
    </location>
</feature>
<feature type="region of interest" description="Disordered" evidence="1">
    <location>
        <begin position="1"/>
        <end position="144"/>
    </location>
</feature>
<gene>
    <name evidence="2" type="ORF">K435DRAFT_878865</name>
</gene>
<organism evidence="2 3">
    <name type="scientific">Dendrothele bispora (strain CBS 962.96)</name>
    <dbReference type="NCBI Taxonomy" id="1314807"/>
    <lineage>
        <taxon>Eukaryota</taxon>
        <taxon>Fungi</taxon>
        <taxon>Dikarya</taxon>
        <taxon>Basidiomycota</taxon>
        <taxon>Agaricomycotina</taxon>
        <taxon>Agaricomycetes</taxon>
        <taxon>Agaricomycetidae</taxon>
        <taxon>Agaricales</taxon>
        <taxon>Agaricales incertae sedis</taxon>
        <taxon>Dendrothele</taxon>
    </lineage>
</organism>
<protein>
    <submittedName>
        <fullName evidence="2">Uncharacterized protein</fullName>
    </submittedName>
</protein>
<dbReference type="AlphaFoldDB" id="A0A4V4HAT5"/>
<feature type="compositionally biased region" description="Polar residues" evidence="1">
    <location>
        <begin position="123"/>
        <end position="139"/>
    </location>
</feature>
<dbReference type="OrthoDB" id="3271097at2759"/>
<name>A0A4V4HAT5_DENBC</name>
<dbReference type="Proteomes" id="UP000297245">
    <property type="component" value="Unassembled WGS sequence"/>
</dbReference>
<feature type="compositionally biased region" description="Polar residues" evidence="1">
    <location>
        <begin position="48"/>
        <end position="58"/>
    </location>
</feature>
<reference evidence="2 3" key="1">
    <citation type="journal article" date="2019" name="Nat. Ecol. Evol.">
        <title>Megaphylogeny resolves global patterns of mushroom evolution.</title>
        <authorList>
            <person name="Varga T."/>
            <person name="Krizsan K."/>
            <person name="Foldi C."/>
            <person name="Dima B."/>
            <person name="Sanchez-Garcia M."/>
            <person name="Sanchez-Ramirez S."/>
            <person name="Szollosi G.J."/>
            <person name="Szarkandi J.G."/>
            <person name="Papp V."/>
            <person name="Albert L."/>
            <person name="Andreopoulos W."/>
            <person name="Angelini C."/>
            <person name="Antonin V."/>
            <person name="Barry K.W."/>
            <person name="Bougher N.L."/>
            <person name="Buchanan P."/>
            <person name="Buyck B."/>
            <person name="Bense V."/>
            <person name="Catcheside P."/>
            <person name="Chovatia M."/>
            <person name="Cooper J."/>
            <person name="Damon W."/>
            <person name="Desjardin D."/>
            <person name="Finy P."/>
            <person name="Geml J."/>
            <person name="Haridas S."/>
            <person name="Hughes K."/>
            <person name="Justo A."/>
            <person name="Karasinski D."/>
            <person name="Kautmanova I."/>
            <person name="Kiss B."/>
            <person name="Kocsube S."/>
            <person name="Kotiranta H."/>
            <person name="LaButti K.M."/>
            <person name="Lechner B.E."/>
            <person name="Liimatainen K."/>
            <person name="Lipzen A."/>
            <person name="Lukacs Z."/>
            <person name="Mihaltcheva S."/>
            <person name="Morgado L.N."/>
            <person name="Niskanen T."/>
            <person name="Noordeloos M.E."/>
            <person name="Ohm R.A."/>
            <person name="Ortiz-Santana B."/>
            <person name="Ovrebo C."/>
            <person name="Racz N."/>
            <person name="Riley R."/>
            <person name="Savchenko A."/>
            <person name="Shiryaev A."/>
            <person name="Soop K."/>
            <person name="Spirin V."/>
            <person name="Szebenyi C."/>
            <person name="Tomsovsky M."/>
            <person name="Tulloss R.E."/>
            <person name="Uehling J."/>
            <person name="Grigoriev I.V."/>
            <person name="Vagvolgyi C."/>
            <person name="Papp T."/>
            <person name="Martin F.M."/>
            <person name="Miettinen O."/>
            <person name="Hibbett D.S."/>
            <person name="Nagy L.G."/>
        </authorList>
    </citation>
    <scope>NUCLEOTIDE SEQUENCE [LARGE SCALE GENOMIC DNA]</scope>
    <source>
        <strain evidence="2 3">CBS 962.96</strain>
    </source>
</reference>
<feature type="compositionally biased region" description="Polar residues" evidence="1">
    <location>
        <begin position="169"/>
        <end position="189"/>
    </location>
</feature>
<proteinExistence type="predicted"/>
<feature type="compositionally biased region" description="Acidic residues" evidence="1">
    <location>
        <begin position="311"/>
        <end position="325"/>
    </location>
</feature>
<evidence type="ECO:0000313" key="3">
    <source>
        <dbReference type="Proteomes" id="UP000297245"/>
    </source>
</evidence>
<keyword evidence="3" id="KW-1185">Reference proteome</keyword>
<evidence type="ECO:0000313" key="2">
    <source>
        <dbReference type="EMBL" id="THU76675.1"/>
    </source>
</evidence>
<feature type="compositionally biased region" description="Acidic residues" evidence="1">
    <location>
        <begin position="332"/>
        <end position="353"/>
    </location>
</feature>
<sequence length="353" mass="37960">MPKNASQTKPSQPTDPTRAAANAKTLRPRATKGKSNSTSKKQNESTARKTVNGTTAGASTKDDNINVSSGQNKTTTKSTKKKKDPKGNTENSGTGNINIDVDKAATNTTQAMEPQPGPGSALLTGSTRPMQHSGQANQNGIGGPIDENSIEYWKAKVLELQAQQTVVPNTNHASNTGSAANGTQATNVHSSSAAAESIEVILKPKGEAGDKKRGYNFQEAVKIEDNEEWNTFLSYVRDNRTRCGLVLGRTFRQQDNDAILQLCRLTAKELPYFNKRRFPNYWPVREALKQSLKNSGKYQRRKASKKQGAEADADAGLDISDEDIDVGASSDIDNDDGISLDDESGAGDEGETD</sequence>